<dbReference type="EMBL" id="KZ084087">
    <property type="protein sequence ID" value="OSD07742.1"/>
    <property type="molecule type" value="Genomic_DNA"/>
</dbReference>
<organism evidence="2 3">
    <name type="scientific">Trametes coccinea (strain BRFM310)</name>
    <name type="common">Pycnoporus coccineus</name>
    <dbReference type="NCBI Taxonomy" id="1353009"/>
    <lineage>
        <taxon>Eukaryota</taxon>
        <taxon>Fungi</taxon>
        <taxon>Dikarya</taxon>
        <taxon>Basidiomycota</taxon>
        <taxon>Agaricomycotina</taxon>
        <taxon>Agaricomycetes</taxon>
        <taxon>Polyporales</taxon>
        <taxon>Polyporaceae</taxon>
        <taxon>Trametes</taxon>
    </lineage>
</organism>
<feature type="signal peptide" evidence="1">
    <location>
        <begin position="1"/>
        <end position="20"/>
    </location>
</feature>
<evidence type="ECO:0000256" key="1">
    <source>
        <dbReference type="SAM" id="SignalP"/>
    </source>
</evidence>
<accession>A0A1Y2J698</accession>
<dbReference type="Proteomes" id="UP000193067">
    <property type="component" value="Unassembled WGS sequence"/>
</dbReference>
<feature type="chain" id="PRO_5013005694" evidence="1">
    <location>
        <begin position="21"/>
        <end position="145"/>
    </location>
</feature>
<evidence type="ECO:0000313" key="2">
    <source>
        <dbReference type="EMBL" id="OSD07742.1"/>
    </source>
</evidence>
<evidence type="ECO:0000313" key="3">
    <source>
        <dbReference type="Proteomes" id="UP000193067"/>
    </source>
</evidence>
<dbReference type="AlphaFoldDB" id="A0A1Y2J698"/>
<protein>
    <submittedName>
        <fullName evidence="2">Uncharacterized protein</fullName>
    </submittedName>
</protein>
<gene>
    <name evidence="2" type="ORF">PYCCODRAFT_346141</name>
</gene>
<reference evidence="2 3" key="1">
    <citation type="journal article" date="2015" name="Biotechnol. Biofuels">
        <title>Enhanced degradation of softwood versus hardwood by the white-rot fungus Pycnoporus coccineus.</title>
        <authorList>
            <person name="Couturier M."/>
            <person name="Navarro D."/>
            <person name="Chevret D."/>
            <person name="Henrissat B."/>
            <person name="Piumi F."/>
            <person name="Ruiz-Duenas F.J."/>
            <person name="Martinez A.T."/>
            <person name="Grigoriev I.V."/>
            <person name="Riley R."/>
            <person name="Lipzen A."/>
            <person name="Berrin J.G."/>
            <person name="Master E.R."/>
            <person name="Rosso M.N."/>
        </authorList>
    </citation>
    <scope>NUCLEOTIDE SEQUENCE [LARGE SCALE GENOMIC DNA]</scope>
    <source>
        <strain evidence="2 3">BRFM310</strain>
    </source>
</reference>
<sequence length="145" mass="16072">MVPWAAFLKLALSSFETCSAQLTAPILDYKTSVSHFSAGRNQPKLPDQAKEEQEARCVRVSDSEWASISLSLTVTGRADDASFLGQHPPSQRPNDIFNTSRPFHLRAPFWFLLCILLPARRILTAAAALVSSALLRSLYSRNRAL</sequence>
<proteinExistence type="predicted"/>
<name>A0A1Y2J698_TRAC3</name>
<keyword evidence="3" id="KW-1185">Reference proteome</keyword>
<keyword evidence="1" id="KW-0732">Signal</keyword>